<proteinExistence type="predicted"/>
<dbReference type="RefSeq" id="WP_166638974.1">
    <property type="nucleotide sequence ID" value="NZ_SNYR01000002.1"/>
</dbReference>
<evidence type="ECO:0000313" key="1">
    <source>
        <dbReference type="EMBL" id="TDQ63828.1"/>
    </source>
</evidence>
<evidence type="ECO:0000313" key="2">
    <source>
        <dbReference type="Proteomes" id="UP000295391"/>
    </source>
</evidence>
<sequence>MHFLKTFFNSLRSQRVHGEEAQQIFRQFAQTLMVIKSRRQSPRLRKVASH</sequence>
<reference evidence="1 2" key="1">
    <citation type="submission" date="2019-03" db="EMBL/GenBank/DDBJ databases">
        <title>Genomic Encyclopedia of Type Strains, Phase III (KMG-III): the genomes of soil and plant-associated and newly described type strains.</title>
        <authorList>
            <person name="Whitman W."/>
        </authorList>
    </citation>
    <scope>NUCLEOTIDE SEQUENCE [LARGE SCALE GENOMIC DNA]</scope>
    <source>
        <strain evidence="1 2">CGMCC 1.7002</strain>
    </source>
</reference>
<gene>
    <name evidence="1" type="ORF">ATL17_1836</name>
</gene>
<dbReference type="Proteomes" id="UP000295391">
    <property type="component" value="Unassembled WGS sequence"/>
</dbReference>
<organism evidence="1 2">
    <name type="scientific">Maritalea mobilis</name>
    <dbReference type="NCBI Taxonomy" id="483324"/>
    <lineage>
        <taxon>Bacteria</taxon>
        <taxon>Pseudomonadati</taxon>
        <taxon>Pseudomonadota</taxon>
        <taxon>Alphaproteobacteria</taxon>
        <taxon>Hyphomicrobiales</taxon>
        <taxon>Devosiaceae</taxon>
        <taxon>Maritalea</taxon>
    </lineage>
</organism>
<accession>A0A4R6VJX9</accession>
<comment type="caution">
    <text evidence="1">The sequence shown here is derived from an EMBL/GenBank/DDBJ whole genome shotgun (WGS) entry which is preliminary data.</text>
</comment>
<dbReference type="AlphaFoldDB" id="A0A4R6VJX9"/>
<keyword evidence="2" id="KW-1185">Reference proteome</keyword>
<name>A0A4R6VJX9_9HYPH</name>
<protein>
    <submittedName>
        <fullName evidence="1">Uncharacterized protein</fullName>
    </submittedName>
</protein>
<dbReference type="EMBL" id="SNYR01000002">
    <property type="protein sequence ID" value="TDQ63828.1"/>
    <property type="molecule type" value="Genomic_DNA"/>
</dbReference>